<dbReference type="InterPro" id="IPR018641">
    <property type="entry name" value="Trfase_1_rSAM/seldom-assoc"/>
</dbReference>
<dbReference type="eggNOG" id="COG3222">
    <property type="taxonomic scope" value="Bacteria"/>
</dbReference>
<name>R2RC71_9ENTE</name>
<dbReference type="InterPro" id="IPR029044">
    <property type="entry name" value="Nucleotide-diphossugar_trans"/>
</dbReference>
<dbReference type="EMBL" id="ASWA01000002">
    <property type="protein sequence ID" value="EOT68863.1"/>
    <property type="molecule type" value="Genomic_DNA"/>
</dbReference>
<dbReference type="SUPFAM" id="SSF53448">
    <property type="entry name" value="Nucleotide-diphospho-sugar transferases"/>
    <property type="match status" value="1"/>
</dbReference>
<reference evidence="2 4" key="2">
    <citation type="submission" date="2013-03" db="EMBL/GenBank/DDBJ databases">
        <title>The Genome Sequence of Enterococcus malodoratus ATCC_43197 (PacBio/Illumina hybrid assembly).</title>
        <authorList>
            <consortium name="The Broad Institute Genomics Platform"/>
            <consortium name="The Broad Institute Genome Sequencing Center for Infectious Disease"/>
            <person name="Earl A."/>
            <person name="Russ C."/>
            <person name="Gilmore M."/>
            <person name="Surin D."/>
            <person name="Walker B."/>
            <person name="Young S."/>
            <person name="Zeng Q."/>
            <person name="Gargeya S."/>
            <person name="Fitzgerald M."/>
            <person name="Haas B."/>
            <person name="Abouelleil A."/>
            <person name="Allen A.W."/>
            <person name="Alvarado L."/>
            <person name="Arachchi H.M."/>
            <person name="Berlin A.M."/>
            <person name="Chapman S.B."/>
            <person name="Gainer-Dewar J."/>
            <person name="Goldberg J."/>
            <person name="Griggs A."/>
            <person name="Gujja S."/>
            <person name="Hansen M."/>
            <person name="Howarth C."/>
            <person name="Imamovic A."/>
            <person name="Ireland A."/>
            <person name="Larimer J."/>
            <person name="McCowan C."/>
            <person name="Murphy C."/>
            <person name="Pearson M."/>
            <person name="Poon T.W."/>
            <person name="Priest M."/>
            <person name="Roberts A."/>
            <person name="Saif S."/>
            <person name="Shea T."/>
            <person name="Sisk P."/>
            <person name="Sykes S."/>
            <person name="Wortman J."/>
            <person name="Nusbaum C."/>
            <person name="Birren B."/>
        </authorList>
    </citation>
    <scope>NUCLEOTIDE SEQUENCE [LARGE SCALE GENOMIC DNA]</scope>
    <source>
        <strain evidence="2 4">ATCC 43197</strain>
    </source>
</reference>
<reference evidence="1 3" key="1">
    <citation type="submission" date="2013-02" db="EMBL/GenBank/DDBJ databases">
        <title>The Genome Sequence of Enterococcus malodoratus ATCC_43197.</title>
        <authorList>
            <consortium name="The Broad Institute Genome Sequencing Platform"/>
            <consortium name="The Broad Institute Genome Sequencing Center for Infectious Disease"/>
            <person name="Earl A.M."/>
            <person name="Gilmore M.S."/>
            <person name="Lebreton F."/>
            <person name="Walker B."/>
            <person name="Young S.K."/>
            <person name="Zeng Q."/>
            <person name="Gargeya S."/>
            <person name="Fitzgerald M."/>
            <person name="Haas B."/>
            <person name="Abouelleil A."/>
            <person name="Alvarado L."/>
            <person name="Arachchi H.M."/>
            <person name="Berlin A.M."/>
            <person name="Chapman S.B."/>
            <person name="Dewar J."/>
            <person name="Goldberg J."/>
            <person name="Griggs A."/>
            <person name="Gujja S."/>
            <person name="Hansen M."/>
            <person name="Howarth C."/>
            <person name="Imamovic A."/>
            <person name="Larimer J."/>
            <person name="McCowan C."/>
            <person name="Murphy C."/>
            <person name="Neiman D."/>
            <person name="Pearson M."/>
            <person name="Priest M."/>
            <person name="Roberts A."/>
            <person name="Saif S."/>
            <person name="Shea T."/>
            <person name="Sisk P."/>
            <person name="Sykes S."/>
            <person name="Wortman J."/>
            <person name="Nusbaum C."/>
            <person name="Birren B."/>
        </authorList>
    </citation>
    <scope>NUCLEOTIDE SEQUENCE [LARGE SCALE GENOMIC DNA]</scope>
    <source>
        <strain evidence="1 3">ATCC 43197</strain>
    </source>
</reference>
<accession>R2RC71</accession>
<dbReference type="PATRIC" id="fig|1158601.3.peg.373"/>
<dbReference type="RefSeq" id="WP_010739284.1">
    <property type="nucleotide sequence ID" value="NZ_KB946249.1"/>
</dbReference>
<dbReference type="PANTHER" id="PTHR36529">
    <property type="entry name" value="SLL1095 PROTEIN"/>
    <property type="match status" value="1"/>
</dbReference>
<dbReference type="OrthoDB" id="9810303at2"/>
<dbReference type="EMBL" id="AJAK01000006">
    <property type="protein sequence ID" value="EOH81280.1"/>
    <property type="molecule type" value="Genomic_DNA"/>
</dbReference>
<dbReference type="PANTHER" id="PTHR36529:SF1">
    <property type="entry name" value="GLYCOSYLTRANSFERASE"/>
    <property type="match status" value="1"/>
</dbReference>
<dbReference type="Gene3D" id="3.90.550.10">
    <property type="entry name" value="Spore Coat Polysaccharide Biosynthesis Protein SpsA, Chain A"/>
    <property type="match status" value="1"/>
</dbReference>
<evidence type="ECO:0000313" key="4">
    <source>
        <dbReference type="Proteomes" id="UP000014148"/>
    </source>
</evidence>
<protein>
    <submittedName>
        <fullName evidence="1">Transferase 1, rSAM/selenodomain-associated</fullName>
    </submittedName>
</protein>
<dbReference type="GO" id="GO:0016740">
    <property type="term" value="F:transferase activity"/>
    <property type="evidence" value="ECO:0007669"/>
    <property type="project" value="UniProtKB-KW"/>
</dbReference>
<dbReference type="Proteomes" id="UP000014148">
    <property type="component" value="Unassembled WGS sequence"/>
</dbReference>
<dbReference type="AlphaFoldDB" id="R2RC71"/>
<keyword evidence="4" id="KW-1185">Reference proteome</keyword>
<dbReference type="STRING" id="71451.RV07_GL002789"/>
<evidence type="ECO:0000313" key="2">
    <source>
        <dbReference type="EMBL" id="EOT68863.1"/>
    </source>
</evidence>
<keyword evidence="1" id="KW-0808">Transferase</keyword>
<comment type="caution">
    <text evidence="1">The sequence shown here is derived from an EMBL/GenBank/DDBJ whole genome shotgun (WGS) entry which is preliminary data.</text>
</comment>
<dbReference type="Proteomes" id="UP000013783">
    <property type="component" value="Unassembled WGS sequence"/>
</dbReference>
<dbReference type="Pfam" id="PF09837">
    <property type="entry name" value="DUF2064"/>
    <property type="match status" value="1"/>
</dbReference>
<organism evidence="1 3">
    <name type="scientific">Enterococcus malodoratus ATCC 43197</name>
    <dbReference type="NCBI Taxonomy" id="1158601"/>
    <lineage>
        <taxon>Bacteria</taxon>
        <taxon>Bacillati</taxon>
        <taxon>Bacillota</taxon>
        <taxon>Bacilli</taxon>
        <taxon>Lactobacillales</taxon>
        <taxon>Enterococcaceae</taxon>
        <taxon>Enterococcus</taxon>
    </lineage>
</organism>
<proteinExistence type="predicted"/>
<evidence type="ECO:0000313" key="3">
    <source>
        <dbReference type="Proteomes" id="UP000013783"/>
    </source>
</evidence>
<gene>
    <name evidence="2" type="ORF">I585_00322</name>
    <name evidence="1" type="ORF">UAI_00390</name>
</gene>
<dbReference type="NCBIfam" id="TIGR04282">
    <property type="entry name" value="glyco_like_cofC"/>
    <property type="match status" value="1"/>
</dbReference>
<sequence>MNKHAYILFTRVPIPNKVKTRLQSSLSGKEACEVQLRMLRDSFIKFEQLSEQGIDLYLAYSDEGDPTPLISALPESFNSFSQEGQTIGERMDHAIKHVLPIGYEKVILTGSDIPNLTNEIIQTAFEQMQEIVLGPSLDGGYYLIGCTRGIDLSAIFETNISWGKSDVLTATLKRLTGFEVSFVSPLQDIDYPVDLKRIHNELVEGNYYLSDWLEKNRGLLE</sequence>
<evidence type="ECO:0000313" key="1">
    <source>
        <dbReference type="EMBL" id="EOH81280.1"/>
    </source>
</evidence>